<dbReference type="Pfam" id="PF13396">
    <property type="entry name" value="PLDc_N"/>
    <property type="match status" value="1"/>
</dbReference>
<evidence type="ECO:0000256" key="11">
    <source>
        <dbReference type="ARBA" id="ARBA00023264"/>
    </source>
</evidence>
<gene>
    <name evidence="15" type="primary">clsA</name>
    <name evidence="15" type="ORF">CCYN74_190032</name>
</gene>
<comment type="subcellular location">
    <subcellularLocation>
        <location evidence="1 12">Cell membrane</location>
        <topology evidence="1 12">Multi-pass membrane protein</topology>
    </subcellularLocation>
</comment>
<dbReference type="PANTHER" id="PTHR21248">
    <property type="entry name" value="CARDIOLIPIN SYNTHASE"/>
    <property type="match status" value="1"/>
</dbReference>
<keyword evidence="4 12" id="KW-0808">Transferase</keyword>
<dbReference type="InterPro" id="IPR022924">
    <property type="entry name" value="Cardiolipin_synthase"/>
</dbReference>
<evidence type="ECO:0000256" key="10">
    <source>
        <dbReference type="ARBA" id="ARBA00023209"/>
    </source>
</evidence>
<evidence type="ECO:0000256" key="13">
    <source>
        <dbReference type="NCBIfam" id="TIGR04265"/>
    </source>
</evidence>
<evidence type="ECO:0000259" key="14">
    <source>
        <dbReference type="PROSITE" id="PS50035"/>
    </source>
</evidence>
<accession>A0A0B7H699</accession>
<comment type="similarity">
    <text evidence="12">Belongs to the phospholipase D family. Cardiolipin synthase subfamily.</text>
</comment>
<dbReference type="GO" id="GO:0008808">
    <property type="term" value="F:cardiolipin synthase activity"/>
    <property type="evidence" value="ECO:0007669"/>
    <property type="project" value="UniProtKB-UniRule"/>
</dbReference>
<evidence type="ECO:0000256" key="8">
    <source>
        <dbReference type="ARBA" id="ARBA00023098"/>
    </source>
</evidence>
<feature type="transmembrane region" description="Helical" evidence="12">
    <location>
        <begin position="6"/>
        <end position="24"/>
    </location>
</feature>
<feature type="active site" evidence="12">
    <location>
        <position position="400"/>
    </location>
</feature>
<dbReference type="Proteomes" id="UP000038083">
    <property type="component" value="Unassembled WGS sequence"/>
</dbReference>
<name>A0A0B7H699_9FLAO</name>
<keyword evidence="9 12" id="KW-0472">Membrane</keyword>
<dbReference type="OrthoDB" id="9762009at2"/>
<protein>
    <recommendedName>
        <fullName evidence="12 13">Cardiolipin synthase</fullName>
        <shortName evidence="12">CL synthase</shortName>
        <ecNumber evidence="12 13">2.7.8.-</ecNumber>
    </recommendedName>
</protein>
<keyword evidence="5 12" id="KW-0812">Transmembrane</keyword>
<dbReference type="SMART" id="SM00155">
    <property type="entry name" value="PLDc"/>
    <property type="match status" value="2"/>
</dbReference>
<dbReference type="CDD" id="cd09112">
    <property type="entry name" value="PLDc_CLS_2"/>
    <property type="match status" value="1"/>
</dbReference>
<dbReference type="InterPro" id="IPR025202">
    <property type="entry name" value="PLD-like_dom"/>
</dbReference>
<dbReference type="GO" id="GO:0005886">
    <property type="term" value="C:plasma membrane"/>
    <property type="evidence" value="ECO:0007669"/>
    <property type="project" value="UniProtKB-SubCell"/>
</dbReference>
<proteinExistence type="inferred from homology"/>
<evidence type="ECO:0000256" key="9">
    <source>
        <dbReference type="ARBA" id="ARBA00023136"/>
    </source>
</evidence>
<dbReference type="Gene3D" id="3.30.870.10">
    <property type="entry name" value="Endonuclease Chain A"/>
    <property type="match status" value="2"/>
</dbReference>
<feature type="active site" evidence="12">
    <location>
        <position position="405"/>
    </location>
</feature>
<evidence type="ECO:0000256" key="6">
    <source>
        <dbReference type="ARBA" id="ARBA00022737"/>
    </source>
</evidence>
<evidence type="ECO:0000313" key="16">
    <source>
        <dbReference type="Proteomes" id="UP000038083"/>
    </source>
</evidence>
<reference evidence="15 16" key="1">
    <citation type="submission" date="2015-01" db="EMBL/GenBank/DDBJ databases">
        <authorList>
            <person name="MANFREDI Pablo"/>
        </authorList>
    </citation>
    <scope>NUCLEOTIDE SEQUENCE [LARGE SCALE GENOMIC DNA]</scope>
    <source>
        <strain evidence="15 16">Ccy74</strain>
    </source>
</reference>
<keyword evidence="11 12" id="KW-1208">Phospholipid metabolism</keyword>
<dbReference type="NCBIfam" id="TIGR04265">
    <property type="entry name" value="bac_cardiolipin"/>
    <property type="match status" value="1"/>
</dbReference>
<dbReference type="CDD" id="cd09110">
    <property type="entry name" value="PLDc_CLS_1"/>
    <property type="match status" value="1"/>
</dbReference>
<dbReference type="AlphaFoldDB" id="A0A0B7H699"/>
<feature type="domain" description="PLD phosphodiesterase" evidence="14">
    <location>
        <begin position="393"/>
        <end position="420"/>
    </location>
</feature>
<evidence type="ECO:0000256" key="12">
    <source>
        <dbReference type="HAMAP-Rule" id="MF_01916"/>
    </source>
</evidence>
<organism evidence="15 16">
    <name type="scientific">Capnocytophaga cynodegmi</name>
    <dbReference type="NCBI Taxonomy" id="28189"/>
    <lineage>
        <taxon>Bacteria</taxon>
        <taxon>Pseudomonadati</taxon>
        <taxon>Bacteroidota</taxon>
        <taxon>Flavobacteriia</taxon>
        <taxon>Flavobacteriales</taxon>
        <taxon>Flavobacteriaceae</taxon>
        <taxon>Capnocytophaga</taxon>
    </lineage>
</organism>
<dbReference type="HAMAP" id="MF_01916">
    <property type="entry name" value="Cardiolipin_synth_Cls"/>
    <property type="match status" value="1"/>
</dbReference>
<dbReference type="PROSITE" id="PS50035">
    <property type="entry name" value="PLD"/>
    <property type="match status" value="2"/>
</dbReference>
<sequence>MSFLAFIQIVYIILLIAVCLRIIWDTRSVSKTLAYLLLVIFIPVLGIIFYFSFGINYRRHKIYNKKLEIDQFFRNELETKIEILRKNHLEQPSLSENMEIIRFLSQTEQTFVAPNSSIEILNNGENLFPVLLREMRNAKSHIHIEYYIYENDTIGNQVKEILIEKARQGVEVRFIYDDFGSRSIRKNIVKELKENGVQVFPFHKINFIYFANRINYRNHRKIVVIDGKTSFVGGINVSDKYINSAENELYWRDTHLMIKGVTSLSLQMVFLSDWNFCSNENITIQPTYFPTDFSNLLKNYYTQIAYSGPDSDLPTILYTTIQAIYSAKEEILLTTPYYIPDTSLQEALIIASLSGISVKLLLPKEGDSFLVNITSQSFLEELLRAGVKIYLYKKGFIHSKTFVIDGKWASVGTANLDARSFDLNFEVSALIYNQDIALQLRETFHKDLLDAETLTLEKWEKRPKYKQLAEKILRLTSPFM</sequence>
<evidence type="ECO:0000256" key="1">
    <source>
        <dbReference type="ARBA" id="ARBA00004651"/>
    </source>
</evidence>
<dbReference type="SUPFAM" id="SSF56024">
    <property type="entry name" value="Phospholipase D/nuclease"/>
    <property type="match status" value="2"/>
</dbReference>
<feature type="domain" description="PLD phosphodiesterase" evidence="14">
    <location>
        <begin position="214"/>
        <end position="241"/>
    </location>
</feature>
<keyword evidence="2 12" id="KW-1003">Cell membrane</keyword>
<feature type="active site" evidence="12">
    <location>
        <position position="398"/>
    </location>
</feature>
<comment type="function">
    <text evidence="12">Catalyzes the reversible phosphatidyl group transfer from one phosphatidylglycerol molecule to another to form cardiolipin (CL) (diphosphatidylglycerol) and glycerol.</text>
</comment>
<keyword evidence="6" id="KW-0677">Repeat</keyword>
<dbReference type="PANTHER" id="PTHR21248:SF22">
    <property type="entry name" value="PHOSPHOLIPASE D"/>
    <property type="match status" value="1"/>
</dbReference>
<feature type="active site" evidence="12">
    <location>
        <position position="226"/>
    </location>
</feature>
<evidence type="ECO:0000256" key="4">
    <source>
        <dbReference type="ARBA" id="ARBA00022679"/>
    </source>
</evidence>
<feature type="transmembrane region" description="Helical" evidence="12">
    <location>
        <begin position="33"/>
        <end position="53"/>
    </location>
</feature>
<evidence type="ECO:0000256" key="5">
    <source>
        <dbReference type="ARBA" id="ARBA00022692"/>
    </source>
</evidence>
<dbReference type="InterPro" id="IPR001736">
    <property type="entry name" value="PLipase_D/transphosphatidylase"/>
</dbReference>
<dbReference type="EMBL" id="CDOG01000011">
    <property type="protein sequence ID" value="CEN36516.1"/>
    <property type="molecule type" value="Genomic_DNA"/>
</dbReference>
<keyword evidence="10 12" id="KW-0594">Phospholipid biosynthesis</keyword>
<evidence type="ECO:0000313" key="15">
    <source>
        <dbReference type="EMBL" id="CEN36516.1"/>
    </source>
</evidence>
<keyword evidence="8 12" id="KW-0443">Lipid metabolism</keyword>
<keyword evidence="7 12" id="KW-1133">Transmembrane helix</keyword>
<comment type="catalytic activity">
    <reaction evidence="12">
        <text>2 a 1,2-diacyl-sn-glycero-3-phospho-(1'-sn-glycerol) = a cardiolipin + glycerol</text>
        <dbReference type="Rhea" id="RHEA:31451"/>
        <dbReference type="ChEBI" id="CHEBI:17754"/>
        <dbReference type="ChEBI" id="CHEBI:62237"/>
        <dbReference type="ChEBI" id="CHEBI:64716"/>
    </reaction>
</comment>
<dbReference type="InterPro" id="IPR030874">
    <property type="entry name" value="Cardiolipin_synth_Firmi"/>
</dbReference>
<feature type="active site" evidence="12">
    <location>
        <position position="219"/>
    </location>
</feature>
<evidence type="ECO:0000256" key="2">
    <source>
        <dbReference type="ARBA" id="ARBA00022475"/>
    </source>
</evidence>
<evidence type="ECO:0000256" key="7">
    <source>
        <dbReference type="ARBA" id="ARBA00022989"/>
    </source>
</evidence>
<dbReference type="RefSeq" id="WP_018278507.1">
    <property type="nucleotide sequence ID" value="NZ_CDOF01000013.1"/>
</dbReference>
<dbReference type="EC" id="2.7.8.-" evidence="12 13"/>
<dbReference type="Pfam" id="PF13091">
    <property type="entry name" value="PLDc_2"/>
    <property type="match status" value="2"/>
</dbReference>
<feature type="active site" evidence="12">
    <location>
        <position position="221"/>
    </location>
</feature>
<dbReference type="InterPro" id="IPR027379">
    <property type="entry name" value="CLS_N"/>
</dbReference>
<dbReference type="GO" id="GO:0032049">
    <property type="term" value="P:cardiolipin biosynthetic process"/>
    <property type="evidence" value="ECO:0007669"/>
    <property type="project" value="UniProtKB-UniRule"/>
</dbReference>
<evidence type="ECO:0000256" key="3">
    <source>
        <dbReference type="ARBA" id="ARBA00022516"/>
    </source>
</evidence>
<keyword evidence="3 12" id="KW-0444">Lipid biosynthesis</keyword>